<dbReference type="Proteomes" id="UP001652661">
    <property type="component" value="Chromosome 3R"/>
</dbReference>
<reference evidence="3" key="1">
    <citation type="submission" date="2025-08" db="UniProtKB">
        <authorList>
            <consortium name="RefSeq"/>
        </authorList>
    </citation>
    <scope>IDENTIFICATION</scope>
    <source>
        <strain evidence="3">14028-0561.14</strain>
        <tissue evidence="3">Whole fly</tissue>
    </source>
</reference>
<proteinExistence type="predicted"/>
<feature type="signal peptide" evidence="1">
    <location>
        <begin position="1"/>
        <end position="19"/>
    </location>
</feature>
<evidence type="ECO:0000313" key="3">
    <source>
        <dbReference type="RefSeq" id="XP_070143535.1"/>
    </source>
</evidence>
<keyword evidence="1" id="KW-0732">Signal</keyword>
<feature type="chain" id="PRO_5046687499" evidence="1">
    <location>
        <begin position="20"/>
        <end position="158"/>
    </location>
</feature>
<gene>
    <name evidence="3" type="primary">LOC108075479</name>
</gene>
<accession>A0ABM4GLE1</accession>
<dbReference type="GeneID" id="108075479"/>
<organism evidence="2 3">
    <name type="scientific">Drosophila kikkawai</name>
    <name type="common">Fruit fly</name>
    <dbReference type="NCBI Taxonomy" id="30033"/>
    <lineage>
        <taxon>Eukaryota</taxon>
        <taxon>Metazoa</taxon>
        <taxon>Ecdysozoa</taxon>
        <taxon>Arthropoda</taxon>
        <taxon>Hexapoda</taxon>
        <taxon>Insecta</taxon>
        <taxon>Pterygota</taxon>
        <taxon>Neoptera</taxon>
        <taxon>Endopterygota</taxon>
        <taxon>Diptera</taxon>
        <taxon>Brachycera</taxon>
        <taxon>Muscomorpha</taxon>
        <taxon>Ephydroidea</taxon>
        <taxon>Drosophilidae</taxon>
        <taxon>Drosophila</taxon>
        <taxon>Sophophora</taxon>
    </lineage>
</organism>
<keyword evidence="2" id="KW-1185">Reference proteome</keyword>
<sequence>MFSLKLLLVAAVLVGVARATFIIQPVPQKPVETSTNCKIYLRNLSWALEDCVCRCFQNECLMAERSAEREKAGQTPLVPVSEEVCKKFKQKKCLPGWPVVAYFPIPSPCGCNGKPGSLEIKKFKSLCLLNKYSMECSKRKKVYIILNRKYKLIITFIL</sequence>
<evidence type="ECO:0000313" key="2">
    <source>
        <dbReference type="Proteomes" id="UP001652661"/>
    </source>
</evidence>
<protein>
    <submittedName>
        <fullName evidence="3">Salivary glue protein Sgs-5</fullName>
    </submittedName>
</protein>
<name>A0ABM4GLE1_DROKI</name>
<evidence type="ECO:0000256" key="1">
    <source>
        <dbReference type="SAM" id="SignalP"/>
    </source>
</evidence>
<dbReference type="RefSeq" id="XP_070143535.1">
    <property type="nucleotide sequence ID" value="XM_070287434.1"/>
</dbReference>